<evidence type="ECO:0000313" key="1">
    <source>
        <dbReference type="EMBL" id="KEZ54454.1"/>
    </source>
</evidence>
<evidence type="ECO:0000313" key="2">
    <source>
        <dbReference type="Proteomes" id="UP000028549"/>
    </source>
</evidence>
<protein>
    <submittedName>
        <fullName evidence="1">Uncharacterized protein</fullName>
    </submittedName>
</protein>
<reference evidence="1 2" key="1">
    <citation type="journal article" date="2005" name="Int. J. Syst. Evol. Microbiol.">
        <title>Bacillus cibi sp. nov., isolated from jeotgal, a traditional Korean fermented seafood.</title>
        <authorList>
            <person name="Yoon J.H."/>
            <person name="Lee C.H."/>
            <person name="Oh T.K."/>
        </authorList>
    </citation>
    <scope>NUCLEOTIDE SEQUENCE [LARGE SCALE GENOMIC DNA]</scope>
    <source>
        <strain evidence="1 2">DSM 16189</strain>
    </source>
</reference>
<name>A0A084H4E2_METID</name>
<dbReference type="Proteomes" id="UP000028549">
    <property type="component" value="Unassembled WGS sequence"/>
</dbReference>
<gene>
    <name evidence="1" type="ORF">GS18_0205960</name>
</gene>
<accession>A0A084H4E2</accession>
<proteinExistence type="predicted"/>
<comment type="caution">
    <text evidence="1">The sequence shown here is derived from an EMBL/GenBank/DDBJ whole genome shotgun (WGS) entry which is preliminary data.</text>
</comment>
<dbReference type="AlphaFoldDB" id="A0A084H4E2"/>
<dbReference type="STRING" id="246786.GS18_0205960"/>
<keyword evidence="2" id="KW-1185">Reference proteome</keyword>
<organism evidence="1 2">
    <name type="scientific">Metabacillus indicus</name>
    <name type="common">Bacillus indicus</name>
    <dbReference type="NCBI Taxonomy" id="246786"/>
    <lineage>
        <taxon>Bacteria</taxon>
        <taxon>Bacillati</taxon>
        <taxon>Bacillota</taxon>
        <taxon>Bacilli</taxon>
        <taxon>Bacillales</taxon>
        <taxon>Bacillaceae</taxon>
        <taxon>Metabacillus</taxon>
    </lineage>
</organism>
<dbReference type="EMBL" id="JNVC02000001">
    <property type="protein sequence ID" value="KEZ54454.1"/>
    <property type="molecule type" value="Genomic_DNA"/>
</dbReference>
<sequence length="67" mass="7373">MVHPSRCGGVFFGVLLMSLFKSEEPLKLESELLVALIQQKGTIKTGISVLGGTYPAERNHQNWNLTS</sequence>